<evidence type="ECO:0000256" key="2">
    <source>
        <dbReference type="SAM" id="SignalP"/>
    </source>
</evidence>
<dbReference type="KEGG" id="msl:Msil_3083"/>
<dbReference type="eggNOG" id="COG3577">
    <property type="taxonomic scope" value="Bacteria"/>
</dbReference>
<protein>
    <recommendedName>
        <fullName evidence="5">Peptidase A2 domain-containing protein</fullName>
    </recommendedName>
</protein>
<feature type="compositionally biased region" description="Polar residues" evidence="1">
    <location>
        <begin position="251"/>
        <end position="261"/>
    </location>
</feature>
<name>B8EKW4_METSB</name>
<evidence type="ECO:0000256" key="1">
    <source>
        <dbReference type="SAM" id="MobiDB-lite"/>
    </source>
</evidence>
<dbReference type="InterPro" id="IPR021109">
    <property type="entry name" value="Peptidase_aspartic_dom_sf"/>
</dbReference>
<gene>
    <name evidence="3" type="ordered locus">Msil_3083</name>
</gene>
<dbReference type="CDD" id="cd05483">
    <property type="entry name" value="retropepsin_like_bacteria"/>
    <property type="match status" value="1"/>
</dbReference>
<sequence>MSEKRSSLASVLLTVTLLLPPAVCSAEDRIVTIHPNPNFAVDGLVVGGPVAPNSAAYRRYRCTPSEQYLDFTRCNQSNIKDGVRVSGTILHGSNLLAWYVNKQVTPAYFTPSEVETEIERLSRRFGVAPQIYRLPDNSEFPAAVIVTFGGIKLQPLNVRELSILAQGKSPKAGILVDFLNDFRRSAASRLPVYRLGGSEGFAWIANYDQEGKGSLRFFAADPSHMKRGASEDSSSDPERAGNVMTPLETHPQITPPSEETSQRPAFMVAMESVGGIYQVPIRINDTITLDAIVDSGASDVSVPADVVMTLMRSKTISADDFLESKTYTLADGSKVPSERFVIRSLRVGNRTLENVAASIASVNAQILLGQSFLSRFKSWSIDNQKHGLILN</sequence>
<evidence type="ECO:0000313" key="4">
    <source>
        <dbReference type="Proteomes" id="UP000002257"/>
    </source>
</evidence>
<dbReference type="EMBL" id="CP001280">
    <property type="protein sequence ID" value="ACK51992.1"/>
    <property type="molecule type" value="Genomic_DNA"/>
</dbReference>
<dbReference type="HOGENOM" id="CLU_705589_0_0_5"/>
<dbReference type="Pfam" id="PF13975">
    <property type="entry name" value="gag-asp_proteas"/>
    <property type="match status" value="1"/>
</dbReference>
<accession>B8EKW4</accession>
<evidence type="ECO:0008006" key="5">
    <source>
        <dbReference type="Google" id="ProtNLM"/>
    </source>
</evidence>
<feature type="signal peptide" evidence="2">
    <location>
        <begin position="1"/>
        <end position="26"/>
    </location>
</feature>
<keyword evidence="4" id="KW-1185">Reference proteome</keyword>
<organism evidence="3 4">
    <name type="scientific">Methylocella silvestris (strain DSM 15510 / CIP 108128 / LMG 27833 / NCIMB 13906 / BL2)</name>
    <dbReference type="NCBI Taxonomy" id="395965"/>
    <lineage>
        <taxon>Bacteria</taxon>
        <taxon>Pseudomonadati</taxon>
        <taxon>Pseudomonadota</taxon>
        <taxon>Alphaproteobacteria</taxon>
        <taxon>Hyphomicrobiales</taxon>
        <taxon>Beijerinckiaceae</taxon>
        <taxon>Methylocella</taxon>
    </lineage>
</organism>
<keyword evidence="2" id="KW-0732">Signal</keyword>
<feature type="chain" id="PRO_5002868493" description="Peptidase A2 domain-containing protein" evidence="2">
    <location>
        <begin position="27"/>
        <end position="391"/>
    </location>
</feature>
<dbReference type="RefSeq" id="WP_012592061.1">
    <property type="nucleotide sequence ID" value="NC_011666.1"/>
</dbReference>
<dbReference type="AlphaFoldDB" id="B8EKW4"/>
<dbReference type="Proteomes" id="UP000002257">
    <property type="component" value="Chromosome"/>
</dbReference>
<evidence type="ECO:0000313" key="3">
    <source>
        <dbReference type="EMBL" id="ACK51992.1"/>
    </source>
</evidence>
<dbReference type="InterPro" id="IPR034122">
    <property type="entry name" value="Retropepsin-like_bacterial"/>
</dbReference>
<reference evidence="3 4" key="1">
    <citation type="journal article" date="2010" name="J. Bacteriol.">
        <title>Complete genome sequence of the aerobic facultative methanotroph Methylocella silvestris BL2.</title>
        <authorList>
            <person name="Chen Y."/>
            <person name="Crombie A."/>
            <person name="Rahman M.T."/>
            <person name="Dedysh S.N."/>
            <person name="Liesack W."/>
            <person name="Stott M.B."/>
            <person name="Alam M."/>
            <person name="Theisen A.R."/>
            <person name="Murrell J.C."/>
            <person name="Dunfield P.F."/>
        </authorList>
    </citation>
    <scope>NUCLEOTIDE SEQUENCE [LARGE SCALE GENOMIC DNA]</scope>
    <source>
        <strain evidence="4">DSM 15510 / CIP 108128 / LMG 27833 / NCIMB 13906 / BL2</strain>
    </source>
</reference>
<dbReference type="SUPFAM" id="SSF50630">
    <property type="entry name" value="Acid proteases"/>
    <property type="match status" value="1"/>
</dbReference>
<dbReference type="Gene3D" id="2.40.70.10">
    <property type="entry name" value="Acid Proteases"/>
    <property type="match status" value="1"/>
</dbReference>
<feature type="region of interest" description="Disordered" evidence="1">
    <location>
        <begin position="225"/>
        <end position="261"/>
    </location>
</feature>
<proteinExistence type="predicted"/>
<dbReference type="OrthoDB" id="9797030at2"/>